<reference evidence="4" key="1">
    <citation type="journal article" date="2019" name="Int. J. Syst. Evol. Microbiol.">
        <title>The Global Catalogue of Microorganisms (GCM) 10K type strain sequencing project: providing services to taxonomists for standard genome sequencing and annotation.</title>
        <authorList>
            <consortium name="The Broad Institute Genomics Platform"/>
            <consortium name="The Broad Institute Genome Sequencing Center for Infectious Disease"/>
            <person name="Wu L."/>
            <person name="Ma J."/>
        </authorList>
    </citation>
    <scope>NUCLEOTIDE SEQUENCE [LARGE SCALE GENOMIC DNA]</scope>
    <source>
        <strain evidence="4">XZYJ18</strain>
    </source>
</reference>
<feature type="compositionally biased region" description="Gly residues" evidence="1">
    <location>
        <begin position="399"/>
        <end position="411"/>
    </location>
</feature>
<evidence type="ECO:0000256" key="2">
    <source>
        <dbReference type="SAM" id="Phobius"/>
    </source>
</evidence>
<feature type="transmembrane region" description="Helical" evidence="2">
    <location>
        <begin position="510"/>
        <end position="530"/>
    </location>
</feature>
<sequence length="614" mass="63115">MTPDEHTARLPHPPAGGADDPVDATPESSASTDTPADGSPASAGGADGSADTASGGSPASPGPTAPADAGPESSGSTDSPPASPPPPGSATGRRPSAWALLRPGLLRLHFYAGILVAPFILVAAVTGLLYVYTPQLEQALYADVLRVPVGGDQVALGAQVAAATEAHPEGTLSAVRPSAEPGESTRVLLDVPGLAESHRLGVFVDPYTGEVLGALDSYGSSAALPVRSWISELHRHLHLGEAGRVYSELAASWMWVVALGGAALWISRSRAKRRARALLAPETGATGRRRTMSWHGSVGLWIVVVVVAISATGLSWSRFAGANIEALRAQLNWHTPAISAYPLASYGDGSEDTGGSSGGSGHAEHGDSARVPAEDGPGHGGHGEGAGAGADDADANDPGDGGGGHGGGHGTGSHIVDGVDLGVDRVLAVARDAGLEGGVEIVYPPVEGASHTVQETGARWPTQRDAVAVHAASGVVTDEVRFADHPFMAKMTRWGIDAHMGLLFGLPNQLFLTAVAGGLITVIVLGYRMWWQRRPTAAAGFAVGRPFPRGAWSALPWRVRIPVIAVAVAIGYFFPLFGASLLLFLIIDVILTARRLRREADAGADTPALERRVP</sequence>
<feature type="compositionally biased region" description="Basic and acidic residues" evidence="1">
    <location>
        <begin position="362"/>
        <end position="377"/>
    </location>
</feature>
<dbReference type="PANTHER" id="PTHR34219:SF1">
    <property type="entry name" value="PEPSY DOMAIN-CONTAINING PROTEIN"/>
    <property type="match status" value="1"/>
</dbReference>
<dbReference type="Pfam" id="PF03929">
    <property type="entry name" value="PepSY_TM"/>
    <property type="match status" value="1"/>
</dbReference>
<comment type="caution">
    <text evidence="3">The sequence shown here is derived from an EMBL/GenBank/DDBJ whole genome shotgun (WGS) entry which is preliminary data.</text>
</comment>
<dbReference type="PANTHER" id="PTHR34219">
    <property type="entry name" value="IRON-REGULATED INNER MEMBRANE PROTEIN-RELATED"/>
    <property type="match status" value="1"/>
</dbReference>
<protein>
    <submittedName>
        <fullName evidence="3">PepSY domain-containing protein</fullName>
    </submittedName>
</protein>
<gene>
    <name evidence="3" type="ORF">ACFO4E_29485</name>
</gene>
<dbReference type="RefSeq" id="WP_378580507.1">
    <property type="nucleotide sequence ID" value="NZ_JBHSFQ010000057.1"/>
</dbReference>
<evidence type="ECO:0000313" key="3">
    <source>
        <dbReference type="EMBL" id="MFC4566007.1"/>
    </source>
</evidence>
<dbReference type="Proteomes" id="UP001595923">
    <property type="component" value="Unassembled WGS sequence"/>
</dbReference>
<keyword evidence="2" id="KW-0812">Transmembrane</keyword>
<feature type="region of interest" description="Disordered" evidence="1">
    <location>
        <begin position="1"/>
        <end position="95"/>
    </location>
</feature>
<dbReference type="InterPro" id="IPR005625">
    <property type="entry name" value="PepSY-ass_TM"/>
</dbReference>
<feature type="compositionally biased region" description="Low complexity" evidence="1">
    <location>
        <begin position="34"/>
        <end position="59"/>
    </location>
</feature>
<feature type="compositionally biased region" description="Low complexity" evidence="1">
    <location>
        <begin position="65"/>
        <end position="80"/>
    </location>
</feature>
<feature type="transmembrane region" description="Helical" evidence="2">
    <location>
        <begin position="298"/>
        <end position="316"/>
    </location>
</feature>
<proteinExistence type="predicted"/>
<accession>A0ABV9E5T5</accession>
<feature type="transmembrane region" description="Helical" evidence="2">
    <location>
        <begin position="110"/>
        <end position="132"/>
    </location>
</feature>
<keyword evidence="2" id="KW-1133">Transmembrane helix</keyword>
<feature type="compositionally biased region" description="Gly residues" evidence="1">
    <location>
        <begin position="378"/>
        <end position="388"/>
    </location>
</feature>
<keyword evidence="4" id="KW-1185">Reference proteome</keyword>
<evidence type="ECO:0000313" key="4">
    <source>
        <dbReference type="Proteomes" id="UP001595923"/>
    </source>
</evidence>
<evidence type="ECO:0000256" key="1">
    <source>
        <dbReference type="SAM" id="MobiDB-lite"/>
    </source>
</evidence>
<dbReference type="EMBL" id="JBHSFQ010000057">
    <property type="protein sequence ID" value="MFC4566007.1"/>
    <property type="molecule type" value="Genomic_DNA"/>
</dbReference>
<feature type="transmembrane region" description="Helical" evidence="2">
    <location>
        <begin position="561"/>
        <end position="591"/>
    </location>
</feature>
<keyword evidence="2" id="KW-0472">Membrane</keyword>
<organism evidence="3 4">
    <name type="scientific">Nocardiopsis mangrovi</name>
    <dbReference type="NCBI Taxonomy" id="1179818"/>
    <lineage>
        <taxon>Bacteria</taxon>
        <taxon>Bacillati</taxon>
        <taxon>Actinomycetota</taxon>
        <taxon>Actinomycetes</taxon>
        <taxon>Streptosporangiales</taxon>
        <taxon>Nocardiopsidaceae</taxon>
        <taxon>Nocardiopsis</taxon>
    </lineage>
</organism>
<feature type="region of interest" description="Disordered" evidence="1">
    <location>
        <begin position="348"/>
        <end position="415"/>
    </location>
</feature>
<name>A0ABV9E5T5_9ACTN</name>
<feature type="transmembrane region" description="Helical" evidence="2">
    <location>
        <begin position="245"/>
        <end position="266"/>
    </location>
</feature>